<dbReference type="RefSeq" id="WP_072743098.1">
    <property type="nucleotide sequence ID" value="NZ_FQXR01000003.1"/>
</dbReference>
<keyword evidence="2" id="KW-1185">Reference proteome</keyword>
<protein>
    <submittedName>
        <fullName evidence="1">Uncharacterized protein</fullName>
    </submittedName>
</protein>
<evidence type="ECO:0000313" key="1">
    <source>
        <dbReference type="EMBL" id="SHH57235.1"/>
    </source>
</evidence>
<organism evidence="1 2">
    <name type="scientific">Sporanaerobacter acetigenes DSM 13106</name>
    <dbReference type="NCBI Taxonomy" id="1123281"/>
    <lineage>
        <taxon>Bacteria</taxon>
        <taxon>Bacillati</taxon>
        <taxon>Bacillota</taxon>
        <taxon>Tissierellia</taxon>
        <taxon>Tissierellales</taxon>
        <taxon>Sporanaerobacteraceae</taxon>
        <taxon>Sporanaerobacter</taxon>
    </lineage>
</organism>
<dbReference type="Proteomes" id="UP000184389">
    <property type="component" value="Unassembled WGS sequence"/>
</dbReference>
<proteinExistence type="predicted"/>
<dbReference type="STRING" id="1123281.SAMN02745180_00507"/>
<evidence type="ECO:0000313" key="2">
    <source>
        <dbReference type="Proteomes" id="UP000184389"/>
    </source>
</evidence>
<dbReference type="OrthoDB" id="9814566at2"/>
<gene>
    <name evidence="1" type="ORF">SAMN02745180_00507</name>
</gene>
<dbReference type="AlphaFoldDB" id="A0A1M5U2B5"/>
<sequence length="69" mass="7725">MSKMYRNIKVKCPYCGKDVCMAVDFPRTGSYIAPIVVTCDADEGGCDKDFVVKAELEIKTQTRKIEGEE</sequence>
<accession>A0A1M5U2B5</accession>
<reference evidence="1 2" key="1">
    <citation type="submission" date="2016-11" db="EMBL/GenBank/DDBJ databases">
        <authorList>
            <person name="Jaros S."/>
            <person name="Januszkiewicz K."/>
            <person name="Wedrychowicz H."/>
        </authorList>
    </citation>
    <scope>NUCLEOTIDE SEQUENCE [LARGE SCALE GENOMIC DNA]</scope>
    <source>
        <strain evidence="1 2">DSM 13106</strain>
    </source>
</reference>
<dbReference type="EMBL" id="FQXR01000003">
    <property type="protein sequence ID" value="SHH57235.1"/>
    <property type="molecule type" value="Genomic_DNA"/>
</dbReference>
<name>A0A1M5U2B5_9FIRM</name>